<dbReference type="GO" id="GO:0000815">
    <property type="term" value="C:ESCRT III complex"/>
    <property type="evidence" value="ECO:0007669"/>
    <property type="project" value="TreeGrafter"/>
</dbReference>
<keyword evidence="6" id="KW-0175">Coiled coil</keyword>
<dbReference type="InterPro" id="IPR005024">
    <property type="entry name" value="Snf7_fam"/>
</dbReference>
<accession>A0A060TE81</accession>
<feature type="compositionally biased region" description="Acidic residues" evidence="7">
    <location>
        <begin position="193"/>
        <end position="202"/>
    </location>
</feature>
<dbReference type="GO" id="GO:0009898">
    <property type="term" value="C:cytoplasmic side of plasma membrane"/>
    <property type="evidence" value="ECO:0007669"/>
    <property type="project" value="TreeGrafter"/>
</dbReference>
<reference evidence="8" key="2">
    <citation type="submission" date="2014-06" db="EMBL/GenBank/DDBJ databases">
        <title>The complete genome of Blastobotrys (Arxula) adeninivorans LS3 - a yeast of biotechnological interest.</title>
        <authorList>
            <person name="Kunze G."/>
            <person name="Gaillardin C."/>
            <person name="Czernicka M."/>
            <person name="Durrens P."/>
            <person name="Martin T."/>
            <person name="Boer E."/>
            <person name="Gabaldon T."/>
            <person name="Cruz J."/>
            <person name="Talla E."/>
            <person name="Marck C."/>
            <person name="Goffeau A."/>
            <person name="Barbe V."/>
            <person name="Baret P."/>
            <person name="Baronian K."/>
            <person name="Beier S."/>
            <person name="Bleykasten C."/>
            <person name="Bode R."/>
            <person name="Casaregola S."/>
            <person name="Despons L."/>
            <person name="Fairhead C."/>
            <person name="Giersberg M."/>
            <person name="Gierski P."/>
            <person name="Hahnel U."/>
            <person name="Hartmann A."/>
            <person name="Jankowska D."/>
            <person name="Jubin C."/>
            <person name="Jung P."/>
            <person name="Lafontaine I."/>
            <person name="Leh-Louis V."/>
            <person name="Lemaire M."/>
            <person name="Marcet-Houben M."/>
            <person name="Mascher M."/>
            <person name="Morel G."/>
            <person name="Richard G.-F."/>
            <person name="Riechen J."/>
            <person name="Sacerdot C."/>
            <person name="Sarkar A."/>
            <person name="Savel G."/>
            <person name="Schacherer J."/>
            <person name="Sherman D."/>
            <person name="Straub M.-L."/>
            <person name="Stein N."/>
            <person name="Thierry A."/>
            <person name="Trautwein-Schult A."/>
            <person name="Westhof E."/>
            <person name="Worch S."/>
            <person name="Dujon B."/>
            <person name="Souciet J.-L."/>
            <person name="Wincker P."/>
            <person name="Scholz U."/>
            <person name="Neuveglise N."/>
        </authorList>
    </citation>
    <scope>NUCLEOTIDE SEQUENCE</scope>
    <source>
        <strain evidence="8">LS3</strain>
    </source>
</reference>
<evidence type="ECO:0000256" key="4">
    <source>
        <dbReference type="ARBA" id="ARBA00040017"/>
    </source>
</evidence>
<dbReference type="GO" id="GO:0005771">
    <property type="term" value="C:multivesicular body"/>
    <property type="evidence" value="ECO:0007669"/>
    <property type="project" value="TreeGrafter"/>
</dbReference>
<comment type="subcellular location">
    <subcellularLocation>
        <location evidence="1">Endosome</location>
    </subcellularLocation>
</comment>
<organism evidence="8">
    <name type="scientific">Blastobotrys adeninivorans</name>
    <name type="common">Yeast</name>
    <name type="synonym">Arxula adeninivorans</name>
    <dbReference type="NCBI Taxonomy" id="409370"/>
    <lineage>
        <taxon>Eukaryota</taxon>
        <taxon>Fungi</taxon>
        <taxon>Dikarya</taxon>
        <taxon>Ascomycota</taxon>
        <taxon>Saccharomycotina</taxon>
        <taxon>Dipodascomycetes</taxon>
        <taxon>Dipodascales</taxon>
        <taxon>Trichomonascaceae</taxon>
        <taxon>Blastobotrys</taxon>
    </lineage>
</organism>
<evidence type="ECO:0000256" key="2">
    <source>
        <dbReference type="ARBA" id="ARBA00006190"/>
    </source>
</evidence>
<dbReference type="PhylomeDB" id="A0A060TE81"/>
<dbReference type="PANTHER" id="PTHR22761:SF10">
    <property type="entry name" value="GH13992P"/>
    <property type="match status" value="1"/>
</dbReference>
<proteinExistence type="inferred from homology"/>
<dbReference type="AlphaFoldDB" id="A0A060TE81"/>
<feature type="region of interest" description="Disordered" evidence="7">
    <location>
        <begin position="160"/>
        <end position="214"/>
    </location>
</feature>
<name>A0A060TE81_BLAAD</name>
<evidence type="ECO:0000256" key="7">
    <source>
        <dbReference type="SAM" id="MobiDB-lite"/>
    </source>
</evidence>
<dbReference type="Gene3D" id="1.10.287.1060">
    <property type="entry name" value="ESAT-6-like"/>
    <property type="match status" value="1"/>
</dbReference>
<dbReference type="Gene3D" id="6.10.250.1710">
    <property type="match status" value="1"/>
</dbReference>
<evidence type="ECO:0000256" key="6">
    <source>
        <dbReference type="SAM" id="Coils"/>
    </source>
</evidence>
<sequence length="214" mass="24031">MWSWLVGGGSQKKELPMKAIVTLKTQIDMLDKKEKYLQSQVDAQTEIAKKNVTTNKAVARNALKRKKTYEAEIEKIQNQVASMETQLHALETANLNHETMKAMHEGARAMKQIHGNMNIDKVDATMDEIRDQVALGEEIRDAISRPLGQEVDEDELNEDLAELEQEALDAQMVGAGPAPSSKLPTHAEPAGKEEEEEEEDHEEELRKLQAEMAM</sequence>
<feature type="coiled-coil region" evidence="6">
    <location>
        <begin position="59"/>
        <end position="93"/>
    </location>
</feature>
<dbReference type="GO" id="GO:0006900">
    <property type="term" value="P:vesicle budding from membrane"/>
    <property type="evidence" value="ECO:0007669"/>
    <property type="project" value="TreeGrafter"/>
</dbReference>
<evidence type="ECO:0000256" key="1">
    <source>
        <dbReference type="ARBA" id="ARBA00004177"/>
    </source>
</evidence>
<dbReference type="PANTHER" id="PTHR22761">
    <property type="entry name" value="CHARGED MULTIVESICULAR BODY PROTEIN"/>
    <property type="match status" value="1"/>
</dbReference>
<protein>
    <recommendedName>
        <fullName evidence="4">Vacuolar-sorting protein SNF7</fullName>
    </recommendedName>
    <alternativeName>
        <fullName evidence="5">Vacuolar protein-sorting-associated protein 32</fullName>
    </alternativeName>
</protein>
<reference evidence="8" key="1">
    <citation type="submission" date="2014-02" db="EMBL/GenBank/DDBJ databases">
        <authorList>
            <person name="Genoscope - CEA"/>
        </authorList>
    </citation>
    <scope>NUCLEOTIDE SEQUENCE</scope>
    <source>
        <strain evidence="8">LS3</strain>
    </source>
</reference>
<evidence type="ECO:0000256" key="3">
    <source>
        <dbReference type="ARBA" id="ARBA00022753"/>
    </source>
</evidence>
<evidence type="ECO:0000313" key="8">
    <source>
        <dbReference type="EMBL" id="CDP37521.1"/>
    </source>
</evidence>
<keyword evidence="3" id="KW-0967">Endosome</keyword>
<dbReference type="EMBL" id="HG937694">
    <property type="protein sequence ID" value="CDP37521.1"/>
    <property type="molecule type" value="Genomic_DNA"/>
</dbReference>
<feature type="compositionally biased region" description="Basic and acidic residues" evidence="7">
    <location>
        <begin position="203"/>
        <end position="214"/>
    </location>
</feature>
<evidence type="ECO:0000256" key="5">
    <source>
        <dbReference type="ARBA" id="ARBA00042586"/>
    </source>
</evidence>
<dbReference type="Pfam" id="PF03357">
    <property type="entry name" value="Snf7"/>
    <property type="match status" value="1"/>
</dbReference>
<comment type="similarity">
    <text evidence="2">Belongs to the SNF7 family.</text>
</comment>
<gene>
    <name evidence="8" type="ORF">GNLVRS02_ARAD1D13398g</name>
</gene>
<dbReference type="GO" id="GO:0032511">
    <property type="term" value="P:late endosome to vacuole transport via multivesicular body sorting pathway"/>
    <property type="evidence" value="ECO:0007669"/>
    <property type="project" value="TreeGrafter"/>
</dbReference>